<proteinExistence type="predicted"/>
<protein>
    <submittedName>
        <fullName evidence="2">Uncharacterized protein</fullName>
    </submittedName>
</protein>
<name>A0A0G1BGI7_9BACT</name>
<evidence type="ECO:0000256" key="1">
    <source>
        <dbReference type="SAM" id="Phobius"/>
    </source>
</evidence>
<keyword evidence="1" id="KW-0812">Transmembrane</keyword>
<comment type="caution">
    <text evidence="2">The sequence shown here is derived from an EMBL/GenBank/DDBJ whole genome shotgun (WGS) entry which is preliminary data.</text>
</comment>
<accession>A0A0G1BGI7</accession>
<reference evidence="2 3" key="1">
    <citation type="journal article" date="2015" name="Nature">
        <title>rRNA introns, odd ribosomes, and small enigmatic genomes across a large radiation of phyla.</title>
        <authorList>
            <person name="Brown C.T."/>
            <person name="Hug L.A."/>
            <person name="Thomas B.C."/>
            <person name="Sharon I."/>
            <person name="Castelle C.J."/>
            <person name="Singh A."/>
            <person name="Wilkins M.J."/>
            <person name="Williams K.H."/>
            <person name="Banfield J.F."/>
        </authorList>
    </citation>
    <scope>NUCLEOTIDE SEQUENCE [LARGE SCALE GENOMIC DNA]</scope>
</reference>
<gene>
    <name evidence="2" type="ORF">UV09_C0040G0006</name>
</gene>
<sequence length="69" mass="7312">MKRLRRSQKSRMSEILGNISVAWFAAGVIAPMFTSRGSGIDVLASLLIGIVMTGIFGSASVVLMKGLNV</sequence>
<evidence type="ECO:0000313" key="3">
    <source>
        <dbReference type="Proteomes" id="UP000034320"/>
    </source>
</evidence>
<dbReference type="Proteomes" id="UP000034320">
    <property type="component" value="Unassembled WGS sequence"/>
</dbReference>
<evidence type="ECO:0000313" key="2">
    <source>
        <dbReference type="EMBL" id="KKS45431.1"/>
    </source>
</evidence>
<keyword evidence="1" id="KW-1133">Transmembrane helix</keyword>
<dbReference type="AlphaFoldDB" id="A0A0G1BGI7"/>
<keyword evidence="1" id="KW-0472">Membrane</keyword>
<feature type="transmembrane region" description="Helical" evidence="1">
    <location>
        <begin position="42"/>
        <end position="64"/>
    </location>
</feature>
<organism evidence="2 3">
    <name type="scientific">Candidatus Gottesmanbacteria bacterium GW2011_GWA2_42_18</name>
    <dbReference type="NCBI Taxonomy" id="1618442"/>
    <lineage>
        <taxon>Bacteria</taxon>
        <taxon>Candidatus Gottesmaniibacteriota</taxon>
    </lineage>
</organism>
<feature type="transmembrane region" description="Helical" evidence="1">
    <location>
        <begin position="12"/>
        <end position="30"/>
    </location>
</feature>
<dbReference type="EMBL" id="LCDD01000040">
    <property type="protein sequence ID" value="KKS45431.1"/>
    <property type="molecule type" value="Genomic_DNA"/>
</dbReference>